<evidence type="ECO:0000256" key="1">
    <source>
        <dbReference type="SAM" id="MobiDB-lite"/>
    </source>
</evidence>
<gene>
    <name evidence="2" type="ORF">CCYN74_260006</name>
</gene>
<dbReference type="CDD" id="cd07177">
    <property type="entry name" value="terB_like"/>
    <property type="match status" value="1"/>
</dbReference>
<evidence type="ECO:0000313" key="2">
    <source>
        <dbReference type="EMBL" id="CEN37629.1"/>
    </source>
</evidence>
<dbReference type="EMBL" id="CDOG01000019">
    <property type="protein sequence ID" value="CEN37629.1"/>
    <property type="molecule type" value="Genomic_DNA"/>
</dbReference>
<sequence length="774" mass="90647">MENVIREAIKKFGINKLQSRNVADIYTNLDGELRNSQGGALARNEESRVRGWHGIDKSTPIYAFFYYTKTKEGDFFTATRTYHFSCCVLETGVSFAGIIQTDAWGKEEDGHLFISWSEIEEIGYTPNINLDIENNNPNAYFVPNDPTFAVMDKFYCLTFHSVEDSSYINVPDVYFAATSFTSERIKPFLNEVLDGYDELYEGNEEWYKELINELNILKDKQRYQELIDRVEEEEEDLFEEYYFYKIYGLLGLNYQYEAFKLFEVFKTELEKLKDEEPDQYRASLPWYLMIEAEVYKAKGNGYESAYSYDKLANFYKENSTQNRDALTFYEAEKEKSYNNFINDFHKVDYQDRKIITVSKTESLFKSNHLILLNMGNLPKIHFPITHPKIDHTYVCHPYKTDSYLPIENYDYELLNDRINEYCYLLQCLGATSITIENSRGESKDTQKHNNTKREAEVGLRANSIKFNSENDKRTGDLSKSTLKIGRNQSFNPTKKPFVPENLVWLANEIGWQRLIDQRMSGNILEHSEFMSSTQSQVLTNSEISDINAELSILFATIKVGRRKESEQKIETNSEVEWKINVVFKPMEAFDEVVVVPVEEKKQLKQISQNLLSDEEQQYLEGVKFVLEDDAIIDDKERVYLSEMCKKFNINAERAKELEEKAIAQIHTFTENELKYLEDIKFTLEDDGTIDDKERIYLDEMYKKYNINPDRAKLLESIVINRGDLSKEEKEYLEKFKIFTADGTVSDRERRILNRLANLLGISEERAIELEKRSS</sequence>
<dbReference type="Proteomes" id="UP000038083">
    <property type="component" value="Unassembled WGS sequence"/>
</dbReference>
<dbReference type="InterPro" id="IPR029024">
    <property type="entry name" value="TerB-like"/>
</dbReference>
<protein>
    <submittedName>
        <fullName evidence="2">Uncharacterized protein</fullName>
    </submittedName>
</protein>
<dbReference type="SUPFAM" id="SSF158682">
    <property type="entry name" value="TerB-like"/>
    <property type="match status" value="1"/>
</dbReference>
<organism evidence="2 3">
    <name type="scientific">Capnocytophaga cynodegmi</name>
    <dbReference type="NCBI Taxonomy" id="28189"/>
    <lineage>
        <taxon>Bacteria</taxon>
        <taxon>Pseudomonadati</taxon>
        <taxon>Bacteroidota</taxon>
        <taxon>Flavobacteriia</taxon>
        <taxon>Flavobacteriales</taxon>
        <taxon>Flavobacteriaceae</taxon>
        <taxon>Capnocytophaga</taxon>
    </lineage>
</organism>
<evidence type="ECO:0000313" key="3">
    <source>
        <dbReference type="Proteomes" id="UP000038083"/>
    </source>
</evidence>
<dbReference type="Gene3D" id="1.10.3680.10">
    <property type="entry name" value="TerB-like"/>
    <property type="match status" value="1"/>
</dbReference>
<reference evidence="2 3" key="1">
    <citation type="submission" date="2015-01" db="EMBL/GenBank/DDBJ databases">
        <authorList>
            <person name="Xiang T."/>
            <person name="Song Y."/>
            <person name="Huang L."/>
            <person name="Wang B."/>
            <person name="Wu P."/>
        </authorList>
    </citation>
    <scope>NUCLEOTIDE SEQUENCE [LARGE SCALE GENOMIC DNA]</scope>
    <source>
        <strain evidence="2 3">Ccy74</strain>
    </source>
</reference>
<feature type="region of interest" description="Disordered" evidence="1">
    <location>
        <begin position="439"/>
        <end position="460"/>
    </location>
</feature>
<accession>A0A0B7HG23</accession>
<name>A0A0B7HG23_9FLAO</name>
<feature type="compositionally biased region" description="Basic and acidic residues" evidence="1">
    <location>
        <begin position="439"/>
        <end position="457"/>
    </location>
</feature>
<dbReference type="RefSeq" id="WP_041996500.1">
    <property type="nucleotide sequence ID" value="NZ_CDOG01000019.1"/>
</dbReference>
<proteinExistence type="predicted"/>
<dbReference type="AlphaFoldDB" id="A0A0B7HG23"/>
<dbReference type="OrthoDB" id="5175111at2"/>